<keyword evidence="2" id="KW-1185">Reference proteome</keyword>
<name>A0A508T5H1_9BRAD</name>
<dbReference type="OrthoDB" id="7823211at2"/>
<dbReference type="AlphaFoldDB" id="A0A508T5H1"/>
<dbReference type="RefSeq" id="WP_139481098.1">
    <property type="nucleotide sequence ID" value="NZ_CAADFB020000012.1"/>
</dbReference>
<gene>
    <name evidence="1" type="ORF">CI1B_26260</name>
</gene>
<evidence type="ECO:0000313" key="1">
    <source>
        <dbReference type="EMBL" id="VIO69336.1"/>
    </source>
</evidence>
<evidence type="ECO:0000313" key="2">
    <source>
        <dbReference type="Proteomes" id="UP000328092"/>
    </source>
</evidence>
<proteinExistence type="predicted"/>
<comment type="caution">
    <text evidence="1">The sequence shown here is derived from an EMBL/GenBank/DDBJ whole genome shotgun (WGS) entry which is preliminary data.</text>
</comment>
<organism evidence="1 2">
    <name type="scientific">Bradyrhizobium ivorense</name>
    <dbReference type="NCBI Taxonomy" id="2511166"/>
    <lineage>
        <taxon>Bacteria</taxon>
        <taxon>Pseudomonadati</taxon>
        <taxon>Pseudomonadota</taxon>
        <taxon>Alphaproteobacteria</taxon>
        <taxon>Hyphomicrobiales</taxon>
        <taxon>Nitrobacteraceae</taxon>
        <taxon>Bradyrhizobium</taxon>
    </lineage>
</organism>
<sequence>MQNRYVGDVGDFAKFALLRAIAEHTRLRMAVIWYLFSDEDHNSDGRHVSYLKDPSLARLDPDLHAALEKIVSNNRRNVRAIARSRILPPDTSFFDKIISDRKSEIRLPRAARARQRASWLRKALASAKDHQLVFLDPDNGLETASVQRHSPKSGKYVFWNEVADFWDAGHSLIIYHHLNRTATVARQADILKAKFRERFPDAPLLRHFLARRGSCRHFWIVAQNEHAHVLAASIERISQTALRDCLEVG</sequence>
<dbReference type="EMBL" id="CAADFC020000009">
    <property type="protein sequence ID" value="VIO69336.1"/>
    <property type="molecule type" value="Genomic_DNA"/>
</dbReference>
<reference evidence="1" key="1">
    <citation type="submission" date="2019-02" db="EMBL/GenBank/DDBJ databases">
        <authorList>
            <person name="Pothier F.J."/>
        </authorList>
    </citation>
    <scope>NUCLEOTIDE SEQUENCE</scope>
    <source>
        <strain evidence="1">CI-1B</strain>
    </source>
</reference>
<protein>
    <submittedName>
        <fullName evidence="1">Uncharacterized protein</fullName>
    </submittedName>
</protein>
<accession>A0A508T5H1</accession>
<dbReference type="Proteomes" id="UP000328092">
    <property type="component" value="Unassembled WGS sequence"/>
</dbReference>